<dbReference type="EMBL" id="PFSC01000100">
    <property type="protein sequence ID" value="PJC31947.1"/>
    <property type="molecule type" value="Genomic_DNA"/>
</dbReference>
<dbReference type="Proteomes" id="UP000231383">
    <property type="component" value="Unassembled WGS sequence"/>
</dbReference>
<sequence>PCGKTAGNCKLKLLSKPLSLSTDGHLITVKDDNSAEIIFFQINGLENNTLEAVGIANLRMTVEQLKALSNAIINTIKTHEDVLIKRSKKIN</sequence>
<feature type="non-terminal residue" evidence="1">
    <location>
        <position position="1"/>
    </location>
</feature>
<proteinExistence type="predicted"/>
<gene>
    <name evidence="1" type="ORF">CO051_03625</name>
</gene>
<dbReference type="AlphaFoldDB" id="A0A2M8EYY1"/>
<protein>
    <submittedName>
        <fullName evidence="1">Uncharacterized protein</fullName>
    </submittedName>
</protein>
<evidence type="ECO:0000313" key="1">
    <source>
        <dbReference type="EMBL" id="PJC31947.1"/>
    </source>
</evidence>
<accession>A0A2M8EYY1</accession>
<organism evidence="1 2">
    <name type="scientific">Candidatus Roizmanbacteria bacterium CG_4_9_14_0_2_um_filter_39_13</name>
    <dbReference type="NCBI Taxonomy" id="1974839"/>
    <lineage>
        <taxon>Bacteria</taxon>
        <taxon>Candidatus Roizmaniibacteriota</taxon>
    </lineage>
</organism>
<evidence type="ECO:0000313" key="2">
    <source>
        <dbReference type="Proteomes" id="UP000231383"/>
    </source>
</evidence>
<reference evidence="2" key="1">
    <citation type="submission" date="2017-09" db="EMBL/GenBank/DDBJ databases">
        <title>Depth-based differentiation of microbial function through sediment-hosted aquifers and enrichment of novel symbionts in the deep terrestrial subsurface.</title>
        <authorList>
            <person name="Probst A.J."/>
            <person name="Ladd B."/>
            <person name="Jarett J.K."/>
            <person name="Geller-Mcgrath D.E."/>
            <person name="Sieber C.M.K."/>
            <person name="Emerson J.B."/>
            <person name="Anantharaman K."/>
            <person name="Thomas B.C."/>
            <person name="Malmstrom R."/>
            <person name="Stieglmeier M."/>
            <person name="Klingl A."/>
            <person name="Woyke T."/>
            <person name="Ryan C.M."/>
            <person name="Banfield J.F."/>
        </authorList>
    </citation>
    <scope>NUCLEOTIDE SEQUENCE [LARGE SCALE GENOMIC DNA]</scope>
</reference>
<comment type="caution">
    <text evidence="1">The sequence shown here is derived from an EMBL/GenBank/DDBJ whole genome shotgun (WGS) entry which is preliminary data.</text>
</comment>
<name>A0A2M8EYY1_9BACT</name>